<evidence type="ECO:0000313" key="7">
    <source>
        <dbReference type="EMBL" id="CAE6073647.1"/>
    </source>
</evidence>
<dbReference type="InterPro" id="IPR015300">
    <property type="entry name" value="DNA-bd_pseudobarrel_sf"/>
</dbReference>
<evidence type="ECO:0000256" key="5">
    <source>
        <dbReference type="ARBA" id="ARBA00023242"/>
    </source>
</evidence>
<organism evidence="7 8">
    <name type="scientific">Arabidopsis arenosa</name>
    <name type="common">Sand rock-cress</name>
    <name type="synonym">Cardaminopsis arenosa</name>
    <dbReference type="NCBI Taxonomy" id="38785"/>
    <lineage>
        <taxon>Eukaryota</taxon>
        <taxon>Viridiplantae</taxon>
        <taxon>Streptophyta</taxon>
        <taxon>Embryophyta</taxon>
        <taxon>Tracheophyta</taxon>
        <taxon>Spermatophyta</taxon>
        <taxon>Magnoliopsida</taxon>
        <taxon>eudicotyledons</taxon>
        <taxon>Gunneridae</taxon>
        <taxon>Pentapetalae</taxon>
        <taxon>rosids</taxon>
        <taxon>malvids</taxon>
        <taxon>Brassicales</taxon>
        <taxon>Brassicaceae</taxon>
        <taxon>Camelineae</taxon>
        <taxon>Arabidopsis</taxon>
    </lineage>
</organism>
<dbReference type="Pfam" id="PF02362">
    <property type="entry name" value="B3"/>
    <property type="match status" value="1"/>
</dbReference>
<accession>A0A8S2A9R1</accession>
<evidence type="ECO:0000256" key="1">
    <source>
        <dbReference type="ARBA" id="ARBA00004123"/>
    </source>
</evidence>
<proteinExistence type="predicted"/>
<keyword evidence="4" id="KW-0804">Transcription</keyword>
<dbReference type="Proteomes" id="UP000682877">
    <property type="component" value="Chromosome 5"/>
</dbReference>
<sequence length="225" mass="25443">MFVNSLTQVISCLSLNGNSAEVAAPYVNDHVTYIPKGHADHCSASLEVLSALEYMAPMHCRVNDVGLMADPMTDEVFAKVEITQLFGENRDTLPKPPRPYMQHMIYPLAKPIHEHADLQQLSLTRSFLGMCSASDQFTTFKVIDFAEKNWTFKLMFRSEHQDYLMTDDWASFVREKSVQVGDVVVFLIDLISDKTRFTIRRGSVSVGRRHYLNLEAFSKAVGSLS</sequence>
<dbReference type="SUPFAM" id="SSF101936">
    <property type="entry name" value="DNA-binding pseudobarrel domain"/>
    <property type="match status" value="1"/>
</dbReference>
<keyword evidence="5" id="KW-0539">Nucleus</keyword>
<reference evidence="7" key="1">
    <citation type="submission" date="2021-01" db="EMBL/GenBank/DDBJ databases">
        <authorList>
            <person name="Bezrukov I."/>
        </authorList>
    </citation>
    <scope>NUCLEOTIDE SEQUENCE</scope>
</reference>
<dbReference type="GO" id="GO:0005634">
    <property type="term" value="C:nucleus"/>
    <property type="evidence" value="ECO:0007669"/>
    <property type="project" value="UniProtKB-SubCell"/>
</dbReference>
<dbReference type="InterPro" id="IPR003340">
    <property type="entry name" value="B3_DNA-bd"/>
</dbReference>
<dbReference type="Gene3D" id="2.40.330.10">
    <property type="entry name" value="DNA-binding pseudobarrel domain"/>
    <property type="match status" value="1"/>
</dbReference>
<keyword evidence="3" id="KW-0238">DNA-binding</keyword>
<comment type="subcellular location">
    <subcellularLocation>
        <location evidence="1">Nucleus</location>
    </subcellularLocation>
</comment>
<dbReference type="EMBL" id="LR999455">
    <property type="protein sequence ID" value="CAE6073647.1"/>
    <property type="molecule type" value="Genomic_DNA"/>
</dbReference>
<dbReference type="PANTHER" id="PTHR31384">
    <property type="entry name" value="AUXIN RESPONSE FACTOR 4-RELATED"/>
    <property type="match status" value="1"/>
</dbReference>
<gene>
    <name evidence="7" type="ORF">AARE701A_LOCUS12348</name>
</gene>
<evidence type="ECO:0000256" key="3">
    <source>
        <dbReference type="ARBA" id="ARBA00023125"/>
    </source>
</evidence>
<dbReference type="SMART" id="SM01019">
    <property type="entry name" value="B3"/>
    <property type="match status" value="1"/>
</dbReference>
<evidence type="ECO:0000256" key="2">
    <source>
        <dbReference type="ARBA" id="ARBA00023015"/>
    </source>
</evidence>
<dbReference type="GO" id="GO:0006355">
    <property type="term" value="P:regulation of DNA-templated transcription"/>
    <property type="evidence" value="ECO:0007669"/>
    <property type="project" value="InterPro"/>
</dbReference>
<keyword evidence="2" id="KW-0805">Transcription regulation</keyword>
<evidence type="ECO:0000313" key="8">
    <source>
        <dbReference type="Proteomes" id="UP000682877"/>
    </source>
</evidence>
<feature type="domain" description="TF-B3" evidence="6">
    <location>
        <begin position="106"/>
        <end position="203"/>
    </location>
</feature>
<dbReference type="PROSITE" id="PS50863">
    <property type="entry name" value="B3"/>
    <property type="match status" value="1"/>
</dbReference>
<dbReference type="CDD" id="cd10017">
    <property type="entry name" value="B3_DNA"/>
    <property type="match status" value="1"/>
</dbReference>
<keyword evidence="8" id="KW-1185">Reference proteome</keyword>
<dbReference type="GO" id="GO:0009725">
    <property type="term" value="P:response to hormone"/>
    <property type="evidence" value="ECO:0007669"/>
    <property type="project" value="InterPro"/>
</dbReference>
<name>A0A8S2A9R1_ARAAE</name>
<evidence type="ECO:0000256" key="4">
    <source>
        <dbReference type="ARBA" id="ARBA00023163"/>
    </source>
</evidence>
<dbReference type="AlphaFoldDB" id="A0A8S2A9R1"/>
<dbReference type="InterPro" id="IPR044835">
    <property type="entry name" value="ARF_plant"/>
</dbReference>
<protein>
    <recommendedName>
        <fullName evidence="6">TF-B3 domain-containing protein</fullName>
    </recommendedName>
</protein>
<dbReference type="GO" id="GO:0003677">
    <property type="term" value="F:DNA binding"/>
    <property type="evidence" value="ECO:0007669"/>
    <property type="project" value="UniProtKB-KW"/>
</dbReference>
<evidence type="ECO:0000259" key="6">
    <source>
        <dbReference type="PROSITE" id="PS50863"/>
    </source>
</evidence>